<accession>A0A0E3R3K8</accession>
<dbReference type="SUPFAM" id="SSF53756">
    <property type="entry name" value="UDP-Glycosyltransferase/glycogen phosphorylase"/>
    <property type="match status" value="1"/>
</dbReference>
<dbReference type="Proteomes" id="UP000033079">
    <property type="component" value="Chromosome"/>
</dbReference>
<protein>
    <recommendedName>
        <fullName evidence="3">DUF354 domain-containing protein</fullName>
    </recommendedName>
</protein>
<dbReference type="KEGG" id="mbar:MSBR2_1597"/>
<evidence type="ECO:0000313" key="2">
    <source>
        <dbReference type="Proteomes" id="UP000033079"/>
    </source>
</evidence>
<proteinExistence type="predicted"/>
<dbReference type="GeneID" id="24800581"/>
<dbReference type="InterPro" id="IPR007152">
    <property type="entry name" value="DUF354"/>
</dbReference>
<sequence>MRILFNIAHPAQVHLFKNVIWNLEKRGHICKISIVDKEVSIQLLNEYEFEYTVVGKERNSLFSKATELLVIEKNLYRLARDFKPDVLVGGVGNAYVAHVGIMISRPSIIFDDTEHSKIERLLTDRFATIICTPNCFKKDLGRKQVRYNGCHELAYLHPKYFSPNPSILNEIGVSERDNIFLIRFAAFKAAHDIKSHNFRPEFIMPLIKKLEKKGKIIISSETKLDPHLMKYQYSLSPDKYHSVLYYSKMYIGEGSTSAEEAALLGVPSLHFERLTINGEPCGITPYIGIIDVLQNKYGLLYSYYDELKLLSKVDELLLDLDKTKKQWEDKRNKLLNDMVDVTDFIVQTIEKYSQ</sequence>
<reference evidence="1 2" key="1">
    <citation type="submission" date="2014-07" db="EMBL/GenBank/DDBJ databases">
        <title>Methanogenic archaea and the global carbon cycle.</title>
        <authorList>
            <person name="Henriksen J.R."/>
            <person name="Luke J."/>
            <person name="Reinhart S."/>
            <person name="Benedict M.N."/>
            <person name="Youngblut N.D."/>
            <person name="Metcalf M.E."/>
            <person name="Whitaker R.J."/>
            <person name="Metcalf W.W."/>
        </authorList>
    </citation>
    <scope>NUCLEOTIDE SEQUENCE [LARGE SCALE GENOMIC DNA]</scope>
    <source>
        <strain evidence="1 2">227</strain>
    </source>
</reference>
<evidence type="ECO:0008006" key="3">
    <source>
        <dbReference type="Google" id="ProtNLM"/>
    </source>
</evidence>
<gene>
    <name evidence="1" type="ORF">MSBR2_1597</name>
</gene>
<dbReference type="PIRSF" id="PIRSF005357">
    <property type="entry name" value="UCP005357"/>
    <property type="match status" value="1"/>
</dbReference>
<dbReference type="RefSeq" id="WP_048119605.1">
    <property type="nucleotide sequence ID" value="NZ_CP009530.1"/>
</dbReference>
<dbReference type="Pfam" id="PF04007">
    <property type="entry name" value="DUF354"/>
    <property type="match status" value="1"/>
</dbReference>
<name>A0A0E3R3K8_METBA</name>
<evidence type="ECO:0000313" key="1">
    <source>
        <dbReference type="EMBL" id="AKB58113.1"/>
    </source>
</evidence>
<dbReference type="PANTHER" id="PTHR39662:SF1">
    <property type="entry name" value="DUF354 DOMAIN-CONTAINING PROTEIN"/>
    <property type="match status" value="1"/>
</dbReference>
<dbReference type="HOGENOM" id="CLU_064233_0_0_2"/>
<dbReference type="AlphaFoldDB" id="A0A0E3R3K8"/>
<dbReference type="PANTHER" id="PTHR39662">
    <property type="entry name" value="DUF354 DOMAIN-CONTAINING PROTEIN-RELATED"/>
    <property type="match status" value="1"/>
</dbReference>
<organism evidence="1 2">
    <name type="scientific">Methanosarcina barkeri 227</name>
    <dbReference type="NCBI Taxonomy" id="1434106"/>
    <lineage>
        <taxon>Archaea</taxon>
        <taxon>Methanobacteriati</taxon>
        <taxon>Methanobacteriota</taxon>
        <taxon>Stenosarchaea group</taxon>
        <taxon>Methanomicrobia</taxon>
        <taxon>Methanosarcinales</taxon>
        <taxon>Methanosarcinaceae</taxon>
        <taxon>Methanosarcina</taxon>
    </lineage>
</organism>
<dbReference type="EMBL" id="CP009530">
    <property type="protein sequence ID" value="AKB58113.1"/>
    <property type="molecule type" value="Genomic_DNA"/>
</dbReference>
<dbReference type="PATRIC" id="fig|1434106.5.peg.2053"/>